<sequence length="158" mass="16661">MLSPFPYHGADVVALQPAEHAPLNLTFRAVTAPVASVMVTDTFSFHWVPLAGRMELLETLSVPVPTGLPLLSLSVYRTVMPYTQYPKRPYHHCPRVVISQLPESAAGAAAGAVARACRPDGVTGSALMATQARTAPALRSWEPAAVGLQFSPGGTVTG</sequence>
<dbReference type="EMBL" id="CP029189">
    <property type="protein sequence ID" value="QES52926.1"/>
    <property type="molecule type" value="Genomic_DNA"/>
</dbReference>
<reference evidence="1 2" key="1">
    <citation type="submission" date="2018-05" db="EMBL/GenBank/DDBJ databases">
        <title>Streptomyces venezuelae.</title>
        <authorList>
            <person name="Kim W."/>
            <person name="Lee N."/>
            <person name="Cho B.-K."/>
        </authorList>
    </citation>
    <scope>NUCLEOTIDE SEQUENCE [LARGE SCALE GENOMIC DNA]</scope>
    <source>
        <strain evidence="1 2">ATCC 21018</strain>
    </source>
</reference>
<gene>
    <name evidence="1" type="ORF">DEJ51_00445</name>
</gene>
<accession>A0A5P2DCW4</accession>
<proteinExistence type="predicted"/>
<name>A0A5P2DCW4_STRVZ</name>
<evidence type="ECO:0000313" key="2">
    <source>
        <dbReference type="Proteomes" id="UP000324101"/>
    </source>
</evidence>
<evidence type="ECO:0000313" key="1">
    <source>
        <dbReference type="EMBL" id="QES52926.1"/>
    </source>
</evidence>
<dbReference type="AlphaFoldDB" id="A0A5P2DCW4"/>
<organism evidence="1 2">
    <name type="scientific">Streptomyces venezuelae</name>
    <dbReference type="NCBI Taxonomy" id="54571"/>
    <lineage>
        <taxon>Bacteria</taxon>
        <taxon>Bacillati</taxon>
        <taxon>Actinomycetota</taxon>
        <taxon>Actinomycetes</taxon>
        <taxon>Kitasatosporales</taxon>
        <taxon>Streptomycetaceae</taxon>
        <taxon>Streptomyces</taxon>
    </lineage>
</organism>
<protein>
    <submittedName>
        <fullName evidence="1">Uncharacterized protein</fullName>
    </submittedName>
</protein>
<dbReference type="Proteomes" id="UP000324101">
    <property type="component" value="Chromosome"/>
</dbReference>